<keyword evidence="3" id="KW-1185">Reference proteome</keyword>
<evidence type="ECO:0000313" key="2">
    <source>
        <dbReference type="EMBL" id="QHS61260.1"/>
    </source>
</evidence>
<dbReference type="PANTHER" id="PTHR30595:SF6">
    <property type="entry name" value="SCHLAFEN ALBA-2 DOMAIN-CONTAINING PROTEIN"/>
    <property type="match status" value="1"/>
</dbReference>
<dbReference type="Proteomes" id="UP000476411">
    <property type="component" value="Chromosome"/>
</dbReference>
<organism evidence="2 3">
    <name type="scientific">Chitinophaga agri</name>
    <dbReference type="NCBI Taxonomy" id="2703787"/>
    <lineage>
        <taxon>Bacteria</taxon>
        <taxon>Pseudomonadati</taxon>
        <taxon>Bacteroidota</taxon>
        <taxon>Chitinophagia</taxon>
        <taxon>Chitinophagales</taxon>
        <taxon>Chitinophagaceae</taxon>
        <taxon>Chitinophaga</taxon>
    </lineage>
</organism>
<evidence type="ECO:0000259" key="1">
    <source>
        <dbReference type="Pfam" id="PF04326"/>
    </source>
</evidence>
<dbReference type="Pfam" id="PF13749">
    <property type="entry name" value="HATPase_c_4"/>
    <property type="match status" value="1"/>
</dbReference>
<dbReference type="InterPro" id="IPR038475">
    <property type="entry name" value="RecG_C_sf"/>
</dbReference>
<reference evidence="2 3" key="1">
    <citation type="submission" date="2020-01" db="EMBL/GenBank/DDBJ databases">
        <title>Complete genome sequence of Chitinophaga sp. H33E-04 isolated from quinoa roots.</title>
        <authorList>
            <person name="Weon H.-Y."/>
            <person name="Lee S.A."/>
        </authorList>
    </citation>
    <scope>NUCLEOTIDE SEQUENCE [LARGE SCALE GENOMIC DNA]</scope>
    <source>
        <strain evidence="2 3">H33E-04</strain>
    </source>
</reference>
<dbReference type="Gene3D" id="3.30.565.60">
    <property type="match status" value="1"/>
</dbReference>
<name>A0A6B9ZFU7_9BACT</name>
<sequence>MNSWKDTAIQLLSKSLKPIPIELNEIDWKTDISDNGNRIAQHISAFANYPGGGFLAFGIDNNGQSINLSKETMDIIIQKIGNIARNNLAQPIGVDHLVTCYNEIPVLLVHIPEYQDKPVHIRGKDIYESYKRSAGQTVKLSRQEVKHLIIGSTGLEYEDIIAASQIHSDEVLKMLDYDQYFMLLNKRLPDTKQGILDSLADDGLLKKAGANWDITNLGGILFAKDLNSFKSLHRKIVRVIIYKDNSRINAIKEEGILKGYATGFEGMISYIMDQLPTNEVIEAALRQQLKIYPDIAIREFVANAIIHQDLSITGAGVMVEIFKDRIEITNPGAPLVDTNRFIDAAPKSRNETLASLMRRLNICEERGSGVDRAIEVIEEFQLPAPKFIRGEEYTRVIIYAPLPLTKMNNEDRIRACYQHTCLHYVHNEAVNNQSIRKRFNINKNNVSFASKIIADTIDAGFIKPSDPENISKKFASYVPYWA</sequence>
<dbReference type="Gene3D" id="3.30.950.30">
    <property type="entry name" value="Schlafen, AAA domain"/>
    <property type="match status" value="1"/>
</dbReference>
<accession>A0A6B9ZFU7</accession>
<dbReference type="InterPro" id="IPR007421">
    <property type="entry name" value="Schlafen_AlbA_2_dom"/>
</dbReference>
<dbReference type="RefSeq" id="WP_162332932.1">
    <property type="nucleotide sequence ID" value="NZ_CP048113.1"/>
</dbReference>
<dbReference type="InterPro" id="IPR038461">
    <property type="entry name" value="Schlafen_AlbA_2_dom_sf"/>
</dbReference>
<protein>
    <submittedName>
        <fullName evidence="2">AAA family ATPase</fullName>
    </submittedName>
</protein>
<gene>
    <name evidence="2" type="ORF">GWR21_17140</name>
</gene>
<proteinExistence type="predicted"/>
<feature type="domain" description="Schlafen AlbA-2" evidence="1">
    <location>
        <begin position="23"/>
        <end position="140"/>
    </location>
</feature>
<evidence type="ECO:0000313" key="3">
    <source>
        <dbReference type="Proteomes" id="UP000476411"/>
    </source>
</evidence>
<dbReference type="AlphaFoldDB" id="A0A6B9ZFU7"/>
<dbReference type="KEGG" id="chih:GWR21_17140"/>
<dbReference type="EMBL" id="CP048113">
    <property type="protein sequence ID" value="QHS61260.1"/>
    <property type="molecule type" value="Genomic_DNA"/>
</dbReference>
<dbReference type="PANTHER" id="PTHR30595">
    <property type="entry name" value="GLPR-RELATED TRANSCRIPTIONAL REPRESSOR"/>
    <property type="match status" value="1"/>
</dbReference>
<dbReference type="Pfam" id="PF04326">
    <property type="entry name" value="SLFN_AlbA_2"/>
    <property type="match status" value="1"/>
</dbReference>